<dbReference type="CDD" id="cd10918">
    <property type="entry name" value="CE4_NodB_like_5s_6s"/>
    <property type="match status" value="1"/>
</dbReference>
<dbReference type="GO" id="GO:0005975">
    <property type="term" value="P:carbohydrate metabolic process"/>
    <property type="evidence" value="ECO:0007669"/>
    <property type="project" value="InterPro"/>
</dbReference>
<dbReference type="Pfam" id="PF00534">
    <property type="entry name" value="Glycos_transf_1"/>
    <property type="match status" value="1"/>
</dbReference>
<dbReference type="Gene3D" id="3.20.20.370">
    <property type="entry name" value="Glycoside hydrolase/deacetylase"/>
    <property type="match status" value="1"/>
</dbReference>
<dbReference type="InterPro" id="IPR002509">
    <property type="entry name" value="NODB_dom"/>
</dbReference>
<dbReference type="GO" id="GO:0005576">
    <property type="term" value="C:extracellular region"/>
    <property type="evidence" value="ECO:0007669"/>
    <property type="project" value="UniProtKB-SubCell"/>
</dbReference>
<dbReference type="AlphaFoldDB" id="A0AA91TK69"/>
<dbReference type="PANTHER" id="PTHR34216:SF3">
    <property type="entry name" value="POLY-BETA-1,6-N-ACETYL-D-GLUCOSAMINE N-DEACETYLASE"/>
    <property type="match status" value="1"/>
</dbReference>
<dbReference type="InterPro" id="IPR011330">
    <property type="entry name" value="Glyco_hydro/deAcase_b/a-brl"/>
</dbReference>
<sequence>MNILIVTSEIGLDGGGMALACKRVVDILRKEHNVIVLSSTENPIYTVKGGMNPNTENGIRKEYKLKHDSLVYKHADVVIAFGGRFNGYYGAMLAEKLGKRFILSLRGSDINIVKWSIDDTWYLREATTRASKIVCLSKEMIRNVISLCPEANGKTIIIPNEYEGDYVKINFHNLNDKIVIGTAASHLNEKKGIGNLIFMLKKFREISETDICLDLVGEIDSDLLENYQNEVKAHNLGNNIRFLGYQPREILKDTMKEWDFYIQASVCEGHPNAISESLQCGTGFISSKTGFIAETLQEQFAEFFFEDFTPDVMANNLKALCCMPNLAERYQEAIGVIKSNCAKEYIAQKWLGMLSYNKTPKNEIEVESIVCVGLHDVMGDIHDSITTPTNVFRDFVGYIAEKGYGICSMHDYLSKSKEERKKWIVCTFDDGYKSLTNDALEILKKQGFTATVFVCTGLIGKDNSWNNKDAILREHLDINAINLLIKEGWEVASHGVFHKNLLKLSDVEIEYELLESKKALNQIVGYCDTYAYPYGAYNKFIRRCVEKYYKYAFTVDQGGTSMVVDKHQLKRYSITEIYKMLKKQ</sequence>
<dbReference type="InterPro" id="IPR051398">
    <property type="entry name" value="Polysacch_Deacetylase"/>
</dbReference>
<protein>
    <recommendedName>
        <fullName evidence="3">NodB homology domain-containing protein</fullName>
    </recommendedName>
</protein>
<evidence type="ECO:0000313" key="5">
    <source>
        <dbReference type="Proteomes" id="UP000215155"/>
    </source>
</evidence>
<evidence type="ECO:0000259" key="3">
    <source>
        <dbReference type="PROSITE" id="PS51677"/>
    </source>
</evidence>
<evidence type="ECO:0000256" key="1">
    <source>
        <dbReference type="ARBA" id="ARBA00004613"/>
    </source>
</evidence>
<accession>A0AA91TK69</accession>
<evidence type="ECO:0000256" key="2">
    <source>
        <dbReference type="ARBA" id="ARBA00022729"/>
    </source>
</evidence>
<evidence type="ECO:0000313" key="4">
    <source>
        <dbReference type="EMBL" id="OXL44392.1"/>
    </source>
</evidence>
<dbReference type="PROSITE" id="PS51677">
    <property type="entry name" value="NODB"/>
    <property type="match status" value="1"/>
</dbReference>
<dbReference type="CDD" id="cd03801">
    <property type="entry name" value="GT4_PimA-like"/>
    <property type="match status" value="1"/>
</dbReference>
<dbReference type="RefSeq" id="WP_089543481.1">
    <property type="nucleotide sequence ID" value="NZ_NMPZ01000007.1"/>
</dbReference>
<feature type="domain" description="NodB homology" evidence="3">
    <location>
        <begin position="422"/>
        <end position="584"/>
    </location>
</feature>
<dbReference type="Proteomes" id="UP000215155">
    <property type="component" value="Unassembled WGS sequence"/>
</dbReference>
<proteinExistence type="predicted"/>
<dbReference type="Pfam" id="PF01522">
    <property type="entry name" value="Polysacc_deac_1"/>
    <property type="match status" value="1"/>
</dbReference>
<keyword evidence="2" id="KW-0732">Signal</keyword>
<dbReference type="InterPro" id="IPR001296">
    <property type="entry name" value="Glyco_trans_1"/>
</dbReference>
<organism evidence="4 5">
    <name type="scientific">Segatella copri</name>
    <dbReference type="NCBI Taxonomy" id="165179"/>
    <lineage>
        <taxon>Bacteria</taxon>
        <taxon>Pseudomonadati</taxon>
        <taxon>Bacteroidota</taxon>
        <taxon>Bacteroidia</taxon>
        <taxon>Bacteroidales</taxon>
        <taxon>Prevotellaceae</taxon>
        <taxon>Segatella</taxon>
    </lineage>
</organism>
<name>A0AA91TK69_9BACT</name>
<comment type="caution">
    <text evidence="4">The sequence shown here is derived from an EMBL/GenBank/DDBJ whole genome shotgun (WGS) entry which is preliminary data.</text>
</comment>
<gene>
    <name evidence="4" type="ORF">CFT61_05590</name>
</gene>
<dbReference type="GO" id="GO:0016757">
    <property type="term" value="F:glycosyltransferase activity"/>
    <property type="evidence" value="ECO:0007669"/>
    <property type="project" value="InterPro"/>
</dbReference>
<comment type="subcellular location">
    <subcellularLocation>
        <location evidence="1">Secreted</location>
    </subcellularLocation>
</comment>
<dbReference type="SUPFAM" id="SSF53756">
    <property type="entry name" value="UDP-Glycosyltransferase/glycogen phosphorylase"/>
    <property type="match status" value="1"/>
</dbReference>
<dbReference type="SUPFAM" id="SSF88713">
    <property type="entry name" value="Glycoside hydrolase/deacetylase"/>
    <property type="match status" value="1"/>
</dbReference>
<dbReference type="GO" id="GO:0016810">
    <property type="term" value="F:hydrolase activity, acting on carbon-nitrogen (but not peptide) bonds"/>
    <property type="evidence" value="ECO:0007669"/>
    <property type="project" value="InterPro"/>
</dbReference>
<reference evidence="4 5" key="1">
    <citation type="submission" date="2017-07" db="EMBL/GenBank/DDBJ databases">
        <title>Draft genome sequence of Prevotella copri isolated from the gut of healthy adult Indian.</title>
        <authorList>
            <person name="Das B."/>
            <person name="Bag S."/>
            <person name="Ghosh T.S."/>
        </authorList>
    </citation>
    <scope>NUCLEOTIDE SEQUENCE [LARGE SCALE GENOMIC DNA]</scope>
    <source>
        <strain evidence="4 5">Indica</strain>
    </source>
</reference>
<dbReference type="EMBL" id="NMPZ01000007">
    <property type="protein sequence ID" value="OXL44392.1"/>
    <property type="molecule type" value="Genomic_DNA"/>
</dbReference>
<dbReference type="Gene3D" id="3.40.50.2000">
    <property type="entry name" value="Glycogen Phosphorylase B"/>
    <property type="match status" value="2"/>
</dbReference>
<dbReference type="PANTHER" id="PTHR34216">
    <property type="match status" value="1"/>
</dbReference>